<name>A0A412AXD3_9FIRM</name>
<keyword evidence="2" id="KW-0732">Signal</keyword>
<sequence>MKRTLLSLLLCLSMVLTMLPTAAFAADGKTYALPPGTSGLCEHHPEHDETCGYTPRTEDTAGTPCGHMCEICKSEDSGKDPAGSAGASVDTTPKALTGSVRPAATQYTYTLHYDANGGSGAPPSQSVTSSEFHVWVPISEIIPTRDGYTFKGWANSRTGKPIYGGNGGHTSCLVVHGQGMSTTIYAIWERKQPVKTVITTPPTLRLPAYAGNEYTDAALMGGEAKAEGTGVVVPGSFRFKNYEGGRVYPGENRMEILFTPDDTEAYTTAECIVTVTGIKRTVTSVPYDAIITDKPIGTAFADLGLPAGVKVETNTGASYSPIPVIWDSSAYNPNIYGEQVITGTLNIAASGFTDSLETEPADNVKAIARITLIDDRVFTPTLEPPTYSKQLYGADLCFLVFSDDYLSGGTATANGETVSGTFKLDKDQKIYGHSLTASTLLQAGPLQLKVIFTPDNLKRYTKAECTVDVNVIPRTFMEVSTGYLLNKKIGTTFEELNLSDSFSFYAVGDENDPDGTGSNYGMNVVTSWDSSTYDPNSFDEQTIYGEVDRARLEPYFTIPEDADLRAVIKVRLQPDPVDTEITQAPVFRWRNGDFTLPDNTIFTWRKLQVETYNAEVGSLAGGVVKIKGTDTVAPGTFSFKEGTPLYLRSPGEHDVTVVFTPDDPRLHKPTETIIKINVIKNTIKDADEPKSITDKPYGTPFAELGLPKKVIVNGVDGHWDWIDVAWDEASYDAHSLEWQTITGTLVFDEYNENTFQQPDPAVTAAIWVKLVGPASAPTIITDTLPDGTVDTAYSLRLFANGTEPITWTIAEGALPEGLALNETTGKITGTPTTKGTAVFTLKAKNGEGSDTKKLSITIAKAPSAEHTITVTSDGNGTGTASPSTAVAGTEITLTATPANGYYFKEWQVVSSTELVITNDKFTMPEGNVKVKAIFEKGTSPAPTELTVTFDGNGGTPSVGSMTTTNQKLSSLPDASRSGSYSFDGWYTEKSGGRKITTATVFSANATVYAHWTYTSGGYNPPVTDYTLRFETGGDSRIAEVQGAYNTYIDLTKYVPTRRGHTFIGWYSDRNLTEKVSGVYLTGDMTVYAGWRVIVIPQTGDSSQLDLWSIALCASLAGCLALVAWQRRRASRETAEK</sequence>
<dbReference type="InterPro" id="IPR042229">
    <property type="entry name" value="Listeria/Bacterioides_rpt_sf"/>
</dbReference>
<evidence type="ECO:0000256" key="2">
    <source>
        <dbReference type="SAM" id="SignalP"/>
    </source>
</evidence>
<feature type="chain" id="PRO_5019014066" description="Bacterial repeat domain-containing protein" evidence="2">
    <location>
        <begin position="26"/>
        <end position="1136"/>
    </location>
</feature>
<dbReference type="NCBIfam" id="TIGR02543">
    <property type="entry name" value="List_Bact_rpt"/>
    <property type="match status" value="2"/>
</dbReference>
<dbReference type="InterPro" id="IPR044060">
    <property type="entry name" value="Bacterial_rp_domain"/>
</dbReference>
<protein>
    <recommendedName>
        <fullName evidence="3">Bacterial repeat domain-containing protein</fullName>
    </recommendedName>
</protein>
<evidence type="ECO:0000313" key="4">
    <source>
        <dbReference type="EMBL" id="RGQ40718.1"/>
    </source>
</evidence>
<dbReference type="GO" id="GO:0005509">
    <property type="term" value="F:calcium ion binding"/>
    <property type="evidence" value="ECO:0007669"/>
    <property type="project" value="InterPro"/>
</dbReference>
<dbReference type="Proteomes" id="UP000284751">
    <property type="component" value="Unassembled WGS sequence"/>
</dbReference>
<dbReference type="Pfam" id="PF18998">
    <property type="entry name" value="Flg_new_2"/>
    <property type="match status" value="1"/>
</dbReference>
<comment type="caution">
    <text evidence="4">The sequence shown here is derived from an EMBL/GenBank/DDBJ whole genome shotgun (WGS) entry which is preliminary data.</text>
</comment>
<dbReference type="SUPFAM" id="SSF49313">
    <property type="entry name" value="Cadherin-like"/>
    <property type="match status" value="1"/>
</dbReference>
<dbReference type="Pfam" id="PF05345">
    <property type="entry name" value="He_PIG"/>
    <property type="match status" value="1"/>
</dbReference>
<evidence type="ECO:0000256" key="1">
    <source>
        <dbReference type="ARBA" id="ARBA00004196"/>
    </source>
</evidence>
<reference evidence="4 5" key="1">
    <citation type="submission" date="2018-08" db="EMBL/GenBank/DDBJ databases">
        <title>A genome reference for cultivated species of the human gut microbiota.</title>
        <authorList>
            <person name="Zou Y."/>
            <person name="Xue W."/>
            <person name="Luo G."/>
        </authorList>
    </citation>
    <scope>NUCLEOTIDE SEQUENCE [LARGE SCALE GENOMIC DNA]</scope>
    <source>
        <strain evidence="4 5">AF28-26</strain>
    </source>
</reference>
<dbReference type="Gene3D" id="2.60.40.4270">
    <property type="entry name" value="Listeria-Bacteroides repeat domain"/>
    <property type="match status" value="3"/>
</dbReference>
<proteinExistence type="predicted"/>
<dbReference type="Gene3D" id="2.60.40.10">
    <property type="entry name" value="Immunoglobulins"/>
    <property type="match status" value="1"/>
</dbReference>
<dbReference type="GO" id="GO:0030313">
    <property type="term" value="C:cell envelope"/>
    <property type="evidence" value="ECO:0007669"/>
    <property type="project" value="UniProtKB-SubCell"/>
</dbReference>
<comment type="subcellular location">
    <subcellularLocation>
        <location evidence="1">Cell envelope</location>
    </subcellularLocation>
</comment>
<organism evidence="4 5">
    <name type="scientific">[Clostridium] leptum</name>
    <dbReference type="NCBI Taxonomy" id="1535"/>
    <lineage>
        <taxon>Bacteria</taxon>
        <taxon>Bacillati</taxon>
        <taxon>Bacillota</taxon>
        <taxon>Clostridia</taxon>
        <taxon>Eubacteriales</taxon>
        <taxon>Oscillospiraceae</taxon>
        <taxon>Oscillospiraceae incertae sedis</taxon>
    </lineage>
</organism>
<evidence type="ECO:0000259" key="3">
    <source>
        <dbReference type="Pfam" id="PF18998"/>
    </source>
</evidence>
<gene>
    <name evidence="4" type="ORF">DWY99_07515</name>
</gene>
<dbReference type="Pfam" id="PF09479">
    <property type="entry name" value="Flg_new"/>
    <property type="match status" value="3"/>
</dbReference>
<dbReference type="InterPro" id="IPR015919">
    <property type="entry name" value="Cadherin-like_sf"/>
</dbReference>
<accession>A0A412AXD3</accession>
<dbReference type="GO" id="GO:0016020">
    <property type="term" value="C:membrane"/>
    <property type="evidence" value="ECO:0007669"/>
    <property type="project" value="InterPro"/>
</dbReference>
<feature type="signal peptide" evidence="2">
    <location>
        <begin position="1"/>
        <end position="25"/>
    </location>
</feature>
<feature type="domain" description="Bacterial repeat" evidence="3">
    <location>
        <begin position="866"/>
        <end position="936"/>
    </location>
</feature>
<evidence type="ECO:0000313" key="5">
    <source>
        <dbReference type="Proteomes" id="UP000284751"/>
    </source>
</evidence>
<dbReference type="EMBL" id="QRTC01000025">
    <property type="protein sequence ID" value="RGQ40718.1"/>
    <property type="molecule type" value="Genomic_DNA"/>
</dbReference>
<dbReference type="InterPro" id="IPR013783">
    <property type="entry name" value="Ig-like_fold"/>
</dbReference>
<dbReference type="InterPro" id="IPR013378">
    <property type="entry name" value="InlB-like_B-rpt"/>
</dbReference>
<dbReference type="AlphaFoldDB" id="A0A412AXD3"/>